<dbReference type="GO" id="GO:0004519">
    <property type="term" value="F:endonuclease activity"/>
    <property type="evidence" value="ECO:0007669"/>
    <property type="project" value="InterPro"/>
</dbReference>
<name>A0A6P7YM99_9AMPH</name>
<feature type="compositionally biased region" description="Acidic residues" evidence="1">
    <location>
        <begin position="169"/>
        <end position="187"/>
    </location>
</feature>
<dbReference type="OrthoDB" id="10263222at2759"/>
<dbReference type="GO" id="GO:0000460">
    <property type="term" value="P:maturation of 5.8S rRNA"/>
    <property type="evidence" value="ECO:0007669"/>
    <property type="project" value="TreeGrafter"/>
</dbReference>
<dbReference type="FunCoup" id="A0A6P7YM99">
    <property type="interactions" value="1923"/>
</dbReference>
<dbReference type="GeneID" id="115474536"/>
<dbReference type="Pfam" id="PF04031">
    <property type="entry name" value="Las1"/>
    <property type="match status" value="1"/>
</dbReference>
<proteinExistence type="predicted"/>
<feature type="region of interest" description="Disordered" evidence="1">
    <location>
        <begin position="169"/>
        <end position="190"/>
    </location>
</feature>
<accession>A0A6P7YM99</accession>
<gene>
    <name evidence="3" type="primary">LAS1L</name>
</gene>
<evidence type="ECO:0000256" key="1">
    <source>
        <dbReference type="SAM" id="MobiDB-lite"/>
    </source>
</evidence>
<dbReference type="RefSeq" id="XP_030065896.1">
    <property type="nucleotide sequence ID" value="XM_030210036.1"/>
</dbReference>
<dbReference type="GO" id="GO:0000470">
    <property type="term" value="P:maturation of LSU-rRNA"/>
    <property type="evidence" value="ECO:0007669"/>
    <property type="project" value="TreeGrafter"/>
</dbReference>
<evidence type="ECO:0000313" key="3">
    <source>
        <dbReference type="RefSeq" id="XP_030065896.1"/>
    </source>
</evidence>
<dbReference type="PANTHER" id="PTHR15002">
    <property type="entry name" value="RIBOSOMAL BIOGENESIS PROTEIN LAS1L"/>
    <property type="match status" value="1"/>
</dbReference>
<sequence>MGRRGSPGARRHVVAWLNKAEWDQVLEYLYSKDCKLRRYALHRISAWRSRYGSSMPFAVECTADLVRCKILDVSHGVGSDELVLLYGLALVRFVNLITERKQKTVAIPLRRLANEMNIPEWIVNLRHEITHGKLPKLSWCRKGCEFVLEWLRREYWSRQLGNNFMEPWDSDLEEEESTEEENEEGDEKDLKSPEFYEKVRDVLMSYVEEQFQVLEAVKQISKAKKAWRSPSFEVKTVIARVKDFVKKDSEAVAETLLDNGFLVPTAEQLISLNIKFEESSNLRRVPRAFLRLWQPLLNSLHSQTFTQILLEKLFDDLRGCYEFVTEIRSQYLLYWIFEILSANQRAGMKVKGLTHVRKETRRKCQLFQEQVPLQWSRLLDLCLEAACQVTPHLMQIILLHMEPKLPLNIQKNLLQLCSIYTQGGECLSGLEFSADYREQPIYTVESLRWKARQDSRAKGPGAREESLLKDALEEEQEDDEESVTEQTCREDQLQMLFSAMLDMRKSALEGSAWKINAADDVKWSEFPLGTVPGQTEDPGCLLLDSYSVIPEFDQTVTNDGKHPPGTTPSASESNCLASNGLLWTQTDLHRLKAGVRLF</sequence>
<dbReference type="GO" id="GO:0030687">
    <property type="term" value="C:preribosome, large subunit precursor"/>
    <property type="evidence" value="ECO:0007669"/>
    <property type="project" value="TreeGrafter"/>
</dbReference>
<reference evidence="3" key="1">
    <citation type="submission" date="2025-08" db="UniProtKB">
        <authorList>
            <consortium name="RefSeq"/>
        </authorList>
    </citation>
    <scope>IDENTIFICATION</scope>
</reference>
<protein>
    <submittedName>
        <fullName evidence="3">Ribosomal biogenesis protein LAS1L isoform X1</fullName>
    </submittedName>
</protein>
<evidence type="ECO:0000313" key="2">
    <source>
        <dbReference type="Proteomes" id="UP000515156"/>
    </source>
</evidence>
<keyword evidence="2" id="KW-1185">Reference proteome</keyword>
<dbReference type="KEGG" id="muo:115474536"/>
<dbReference type="AlphaFoldDB" id="A0A6P7YM99"/>
<dbReference type="PANTHER" id="PTHR15002:SF0">
    <property type="entry name" value="RIBOSOMAL BIOGENESIS PROTEIN LAS1L"/>
    <property type="match status" value="1"/>
</dbReference>
<dbReference type="InParanoid" id="A0A6P7YM99"/>
<dbReference type="InterPro" id="IPR007174">
    <property type="entry name" value="Las1"/>
</dbReference>
<dbReference type="Proteomes" id="UP000515156">
    <property type="component" value="Chromosome 7"/>
</dbReference>
<dbReference type="CTD" id="81887"/>
<organism evidence="2 3">
    <name type="scientific">Microcaecilia unicolor</name>
    <dbReference type="NCBI Taxonomy" id="1415580"/>
    <lineage>
        <taxon>Eukaryota</taxon>
        <taxon>Metazoa</taxon>
        <taxon>Chordata</taxon>
        <taxon>Craniata</taxon>
        <taxon>Vertebrata</taxon>
        <taxon>Euteleostomi</taxon>
        <taxon>Amphibia</taxon>
        <taxon>Gymnophiona</taxon>
        <taxon>Siphonopidae</taxon>
        <taxon>Microcaecilia</taxon>
    </lineage>
</organism>
<dbReference type="GO" id="GO:0090730">
    <property type="term" value="C:Las1 complex"/>
    <property type="evidence" value="ECO:0007669"/>
    <property type="project" value="InterPro"/>
</dbReference>